<name>A0A7S1VN65_9STRA</name>
<evidence type="ECO:0000313" key="3">
    <source>
        <dbReference type="EMBL" id="CAD9305460.1"/>
    </source>
</evidence>
<dbReference type="PROSITE" id="PS51194">
    <property type="entry name" value="HELICASE_CTER"/>
    <property type="match status" value="1"/>
</dbReference>
<evidence type="ECO:0000256" key="1">
    <source>
        <dbReference type="SAM" id="MobiDB-lite"/>
    </source>
</evidence>
<dbReference type="Pfam" id="PF00271">
    <property type="entry name" value="Helicase_C"/>
    <property type="match status" value="1"/>
</dbReference>
<feature type="region of interest" description="Disordered" evidence="1">
    <location>
        <begin position="1"/>
        <end position="27"/>
    </location>
</feature>
<feature type="domain" description="Helicase C-terminal" evidence="2">
    <location>
        <begin position="28"/>
        <end position="190"/>
    </location>
</feature>
<dbReference type="InterPro" id="IPR001650">
    <property type="entry name" value="Helicase_C-like"/>
</dbReference>
<reference evidence="3" key="1">
    <citation type="submission" date="2021-01" db="EMBL/GenBank/DDBJ databases">
        <authorList>
            <person name="Corre E."/>
            <person name="Pelletier E."/>
            <person name="Niang G."/>
            <person name="Scheremetjew M."/>
            <person name="Finn R."/>
            <person name="Kale V."/>
            <person name="Holt S."/>
            <person name="Cochrane G."/>
            <person name="Meng A."/>
            <person name="Brown T."/>
            <person name="Cohen L."/>
        </authorList>
    </citation>
    <scope>NUCLEOTIDE SEQUENCE</scope>
    <source>
        <strain evidence="3">CCMP 410</strain>
    </source>
</reference>
<organism evidence="3">
    <name type="scientific">Grammatophora oceanica</name>
    <dbReference type="NCBI Taxonomy" id="210454"/>
    <lineage>
        <taxon>Eukaryota</taxon>
        <taxon>Sar</taxon>
        <taxon>Stramenopiles</taxon>
        <taxon>Ochrophyta</taxon>
        <taxon>Bacillariophyta</taxon>
        <taxon>Fragilariophyceae</taxon>
        <taxon>Fragilariophycidae</taxon>
        <taxon>Rhabdonematales</taxon>
        <taxon>Grammatophoraceae</taxon>
        <taxon>Grammatophora</taxon>
    </lineage>
</organism>
<gene>
    <name evidence="3" type="ORF">GOCE00092_LOCUS24058</name>
</gene>
<dbReference type="AlphaFoldDB" id="A0A7S1VN65"/>
<dbReference type="SUPFAM" id="SSF52540">
    <property type="entry name" value="P-loop containing nucleoside triphosphate hydrolases"/>
    <property type="match status" value="1"/>
</dbReference>
<evidence type="ECO:0000259" key="2">
    <source>
        <dbReference type="PROSITE" id="PS51194"/>
    </source>
</evidence>
<feature type="compositionally biased region" description="Polar residues" evidence="1">
    <location>
        <begin position="1"/>
        <end position="13"/>
    </location>
</feature>
<sequence>MNAASNSRSAQHNTQKKKGTSKARRNAAYKQKLKQLELAKRLNMGKGNGVSARQACSILEKYGLIGAQPLHVAMGLEGNEDGDDSISEDAQQLPPFLVTFEGSARGLHLEGVDVVFIVGRPASAASYLHLAGRVGRAAPSDDNDDSGDNKIQIRPGTVVSICTKGSATELEKWTQQIGGNALEEMGLVQP</sequence>
<feature type="compositionally biased region" description="Basic residues" evidence="1">
    <location>
        <begin position="14"/>
        <end position="27"/>
    </location>
</feature>
<dbReference type="InterPro" id="IPR027417">
    <property type="entry name" value="P-loop_NTPase"/>
</dbReference>
<accession>A0A7S1VN65</accession>
<protein>
    <recommendedName>
        <fullName evidence="2">Helicase C-terminal domain-containing protein</fullName>
    </recommendedName>
</protein>
<proteinExistence type="predicted"/>
<dbReference type="Gene3D" id="3.40.50.300">
    <property type="entry name" value="P-loop containing nucleotide triphosphate hydrolases"/>
    <property type="match status" value="1"/>
</dbReference>
<dbReference type="EMBL" id="HBGK01045737">
    <property type="protein sequence ID" value="CAD9305460.1"/>
    <property type="molecule type" value="Transcribed_RNA"/>
</dbReference>